<dbReference type="InterPro" id="IPR014043">
    <property type="entry name" value="Acyl_transferase_dom"/>
</dbReference>
<dbReference type="RefSeq" id="WP_378613449.1">
    <property type="nucleotide sequence ID" value="NZ_JBHSAX010000014.1"/>
</dbReference>
<dbReference type="PROSITE" id="PS50075">
    <property type="entry name" value="CARRIER"/>
    <property type="match status" value="1"/>
</dbReference>
<protein>
    <submittedName>
        <fullName evidence="10">SDR family NAD(P)-dependent oxidoreductase</fullName>
    </submittedName>
</protein>
<dbReference type="InterPro" id="IPR001227">
    <property type="entry name" value="Ac_transferase_dom_sf"/>
</dbReference>
<dbReference type="SMART" id="SM00823">
    <property type="entry name" value="PKS_PP"/>
    <property type="match status" value="1"/>
</dbReference>
<feature type="region of interest" description="N-terminal hotdog fold" evidence="5">
    <location>
        <begin position="892"/>
        <end position="1019"/>
    </location>
</feature>
<name>A0ABV8DV49_9NOCA</name>
<organism evidence="10 11">
    <name type="scientific">Nocardia jiangsuensis</name>
    <dbReference type="NCBI Taxonomy" id="1691563"/>
    <lineage>
        <taxon>Bacteria</taxon>
        <taxon>Bacillati</taxon>
        <taxon>Actinomycetota</taxon>
        <taxon>Actinomycetes</taxon>
        <taxon>Mycobacteriales</taxon>
        <taxon>Nocardiaceae</taxon>
        <taxon>Nocardia</taxon>
    </lineage>
</organism>
<feature type="compositionally biased region" description="Low complexity" evidence="6">
    <location>
        <begin position="1197"/>
        <end position="1222"/>
    </location>
</feature>
<dbReference type="InterPro" id="IPR050091">
    <property type="entry name" value="PKS_NRPS_Biosynth_Enz"/>
</dbReference>
<dbReference type="Pfam" id="PF00109">
    <property type="entry name" value="ketoacyl-synt"/>
    <property type="match status" value="1"/>
</dbReference>
<evidence type="ECO:0000259" key="7">
    <source>
        <dbReference type="PROSITE" id="PS50075"/>
    </source>
</evidence>
<dbReference type="EMBL" id="JBHSAX010000014">
    <property type="protein sequence ID" value="MFC3963704.1"/>
    <property type="molecule type" value="Genomic_DNA"/>
</dbReference>
<dbReference type="Pfam" id="PF14765">
    <property type="entry name" value="PS-DH"/>
    <property type="match status" value="1"/>
</dbReference>
<dbReference type="Pfam" id="PF00550">
    <property type="entry name" value="PP-binding"/>
    <property type="match status" value="1"/>
</dbReference>
<dbReference type="InterPro" id="IPR036736">
    <property type="entry name" value="ACP-like_sf"/>
</dbReference>
<dbReference type="InterPro" id="IPR013968">
    <property type="entry name" value="PKS_KR"/>
</dbReference>
<evidence type="ECO:0000256" key="5">
    <source>
        <dbReference type="PROSITE-ProRule" id="PRU01363"/>
    </source>
</evidence>
<feature type="active site" description="Proton donor; for dehydratase activity" evidence="5">
    <location>
        <position position="1086"/>
    </location>
</feature>
<dbReference type="InterPro" id="IPR042104">
    <property type="entry name" value="PKS_dehydratase_sf"/>
</dbReference>
<dbReference type="Pfam" id="PF00698">
    <property type="entry name" value="Acyl_transf_1"/>
    <property type="match status" value="1"/>
</dbReference>
<proteinExistence type="predicted"/>
<evidence type="ECO:0000256" key="6">
    <source>
        <dbReference type="SAM" id="MobiDB-lite"/>
    </source>
</evidence>
<dbReference type="SMART" id="SM00825">
    <property type="entry name" value="PKS_KS"/>
    <property type="match status" value="1"/>
</dbReference>
<dbReference type="SMART" id="SM00827">
    <property type="entry name" value="PKS_AT"/>
    <property type="match status" value="1"/>
</dbReference>
<sequence>MTPISIVGIGCRIPGADGPADFWRLLSTGLDATGAPPPDRPLTRRGGYLRGIDRFDNARFGIPDREAAVMDPQQRLALEVTTEALDDAGIGHRAVGSGAAVLFGACTFDHGITVLGAGGHDAPFAVTGSALSIVANRISYALDLHGPSLVLDSACSSSLAAVDLAVRLLADPAVPFAVVGGVNLVLLPHTSEYLADGGFLAPDGRCKPFDAAADGYTRSDGCAVVVLQRTGDAEASGARIYAEIAGSAVGSDGRSNGLYAPSGKAQQEVVRAAWLRAGVEPRRARYLECHGTGTPLGDAVEVGALAAVLGAAPEPVWLGSVKSNVGHLEAAAGVTGLIKTALAVRHGVIPPTLHVRSPNPLLRLAEHGLRPTVRAVDWSAVPPGERWAGVSSFGFGGTNAHVVLHGVGEAEPVRAAGPVLIPLSGRDAEEVRQRATAVADALAAGQSPDAGADSPGAGPTAQPDGSGSAAQPDAGGSAAQPDAAGSITQPDAAGSITQRDTSGSITRPDARGPAAQPSMARVAALAIAEARRLPEPTRAAVLAADAETAVERLRALAQSREVRGVLGPGAPIQGGVLFVFSGQGGQFAGMGAALAARFPAFAAGLAEATDAVVTAGGPVVWTPDGGFVPDEATAIVQPALFVYQIGMLRLLAHWGIRPDAVTGHSLGEVAAAVAAGALALGDAALVAVTRGALLGRLDGHGAMAVLEAELPVAETLVEPVAAEVAVAAVNGPRSVVISGSRRYVDILLRRAKRRGLFARPVAVRFAAHSPQVAPVLPELRAALAGIEPLVPRLPLYSTARADKLIGTADTDAGYWAENAFGTVHLGAALERAGADGFGTALEIAPHPVLLPAIRDTPAFAHSAHATASRDDEVAALLECLGALHVAGRAPDWSALGPLTEPPPRRRWQRRRFPLLVPAPPALTEAAFPADDPTDHVVAGVPLIPAVYWLLRLLHAARAKSGASAVRGFAVHELTRSDAVPAVTYREEAGGPGLRAGVTGSSALASTRSAGDPTPGDIVAWMRVVDTNRAARPRMRAVQVPRFYAELRERGLEYGPAFRPLRGLAVERDRAVGELDAADPHRSATLDGCLHVLAAAAGGLPEGRVPLPIGIENAWLTTEPGRTVGEAHALVRERSGAGLVGDVVATDQHGIPMLALLGVRVRFTDPELPVHSAPHRADVLRTEHWVPLPEGAAGTGQGSPPADTTPATAAAGEPPATTGAGTSAPDIRRALVIGDSEDAVLLARALERTLPTERIARDPDAALPLVQSVLTGHTSATRLAVVLVWPTNPRPESATVAALTRTLAVLQHVTAAPATATLTVLLPIDAVPSATGLYPAAALAGLIRSLQLESALRVRLVWRAAGTEKALVRAVTDPALPLELRVAGALSVRRFVRADPVAAAPVSIDATGTYVVTGGLGALGSLAVRWLLADGARDVVVLTRAPRPMPAVLDGLEDRIVVVRCDVTDRVDLAVALHDIREWGSTVRGIIHAAGSLEDAAFPDVTPEQLTGMLAAKAIAAGHLLELTATDPTDFVLLFSSATGAFGAPGQAAYAAANSAMDALASAQRDRRVTSVGWGVWSSGLTEAAGGASHLRRAGIRAFDPERGAALFAEVLRHEVPYLLALDWSGPGDHSPVGRRLSQTLGGSAESVAPGVPARVDVQPRPLAHIVRAALAAALDRPADEVDPAADFNDLGLTSLLGIELRRVLESRLEVRLSTAEIFGNPTVAALATMLAERLGRGDPG</sequence>
<dbReference type="InterPro" id="IPR032821">
    <property type="entry name" value="PKS_assoc"/>
</dbReference>
<keyword evidence="2" id="KW-0597">Phosphoprotein</keyword>
<dbReference type="InterPro" id="IPR018201">
    <property type="entry name" value="Ketoacyl_synth_AS"/>
</dbReference>
<dbReference type="SUPFAM" id="SSF53901">
    <property type="entry name" value="Thiolase-like"/>
    <property type="match status" value="1"/>
</dbReference>
<keyword evidence="3" id="KW-0808">Transferase</keyword>
<dbReference type="Pfam" id="PF08659">
    <property type="entry name" value="KR"/>
    <property type="match status" value="1"/>
</dbReference>
<dbReference type="SMART" id="SM00822">
    <property type="entry name" value="PKS_KR"/>
    <property type="match status" value="1"/>
</dbReference>
<dbReference type="InterPro" id="IPR016035">
    <property type="entry name" value="Acyl_Trfase/lysoPLipase"/>
</dbReference>
<dbReference type="Gene3D" id="3.40.47.10">
    <property type="match status" value="1"/>
</dbReference>
<dbReference type="PROSITE" id="PS52004">
    <property type="entry name" value="KS3_2"/>
    <property type="match status" value="1"/>
</dbReference>
<dbReference type="PANTHER" id="PTHR43775:SF37">
    <property type="entry name" value="SI:DKEY-61P9.11"/>
    <property type="match status" value="1"/>
</dbReference>
<dbReference type="SUPFAM" id="SSF51735">
    <property type="entry name" value="NAD(P)-binding Rossmann-fold domains"/>
    <property type="match status" value="1"/>
</dbReference>
<dbReference type="Pfam" id="PF16197">
    <property type="entry name" value="KAsynt_C_assoc"/>
    <property type="match status" value="1"/>
</dbReference>
<dbReference type="Gene3D" id="1.10.1200.10">
    <property type="entry name" value="ACP-like"/>
    <property type="match status" value="1"/>
</dbReference>
<accession>A0ABV8DV49</accession>
<feature type="region of interest" description="Disordered" evidence="6">
    <location>
        <begin position="432"/>
        <end position="518"/>
    </location>
</feature>
<comment type="caution">
    <text evidence="10">The sequence shown here is derived from an EMBL/GenBank/DDBJ whole genome shotgun (WGS) entry which is preliminary data.</text>
</comment>
<dbReference type="Gene3D" id="3.10.129.110">
    <property type="entry name" value="Polyketide synthase dehydratase"/>
    <property type="match status" value="1"/>
</dbReference>
<dbReference type="InterPro" id="IPR036291">
    <property type="entry name" value="NAD(P)-bd_dom_sf"/>
</dbReference>
<dbReference type="Gene3D" id="3.40.50.720">
    <property type="entry name" value="NAD(P)-binding Rossmann-like Domain"/>
    <property type="match status" value="1"/>
</dbReference>
<dbReference type="SMART" id="SM01294">
    <property type="entry name" value="PKS_PP_betabranch"/>
    <property type="match status" value="1"/>
</dbReference>
<feature type="domain" description="Ketosynthase family 3 (KS3)" evidence="8">
    <location>
        <begin position="1"/>
        <end position="406"/>
    </location>
</feature>
<evidence type="ECO:0000313" key="10">
    <source>
        <dbReference type="EMBL" id="MFC3963704.1"/>
    </source>
</evidence>
<evidence type="ECO:0000256" key="2">
    <source>
        <dbReference type="ARBA" id="ARBA00022553"/>
    </source>
</evidence>
<feature type="region of interest" description="Disordered" evidence="6">
    <location>
        <begin position="1187"/>
        <end position="1222"/>
    </location>
</feature>
<evidence type="ECO:0000259" key="9">
    <source>
        <dbReference type="PROSITE" id="PS52019"/>
    </source>
</evidence>
<feature type="region of interest" description="C-terminal hotdog fold" evidence="5">
    <location>
        <begin position="1034"/>
        <end position="1169"/>
    </location>
</feature>
<feature type="active site" description="Proton acceptor; for dehydratase activity" evidence="5">
    <location>
        <position position="935"/>
    </location>
</feature>
<keyword evidence="4" id="KW-0511">Multifunctional enzyme</keyword>
<dbReference type="InterPro" id="IPR016039">
    <property type="entry name" value="Thiolase-like"/>
</dbReference>
<evidence type="ECO:0000256" key="4">
    <source>
        <dbReference type="ARBA" id="ARBA00023268"/>
    </source>
</evidence>
<dbReference type="Gene3D" id="3.30.70.250">
    <property type="entry name" value="Malonyl-CoA ACP transacylase, ACP-binding"/>
    <property type="match status" value="1"/>
</dbReference>
<evidence type="ECO:0000313" key="11">
    <source>
        <dbReference type="Proteomes" id="UP001595696"/>
    </source>
</evidence>
<dbReference type="InterPro" id="IPR049900">
    <property type="entry name" value="PKS_mFAS_DH"/>
</dbReference>
<dbReference type="SUPFAM" id="SSF55048">
    <property type="entry name" value="Probable ACP-binding domain of malonyl-CoA ACP transacylase"/>
    <property type="match status" value="1"/>
</dbReference>
<dbReference type="PANTHER" id="PTHR43775">
    <property type="entry name" value="FATTY ACID SYNTHASE"/>
    <property type="match status" value="1"/>
</dbReference>
<dbReference type="InterPro" id="IPR057326">
    <property type="entry name" value="KR_dom"/>
</dbReference>
<dbReference type="Gene3D" id="3.40.366.10">
    <property type="entry name" value="Malonyl-Coenzyme A Acyl Carrier Protein, domain 2"/>
    <property type="match status" value="1"/>
</dbReference>
<reference evidence="11" key="1">
    <citation type="journal article" date="2019" name="Int. J. Syst. Evol. Microbiol.">
        <title>The Global Catalogue of Microorganisms (GCM) 10K type strain sequencing project: providing services to taxonomists for standard genome sequencing and annotation.</title>
        <authorList>
            <consortium name="The Broad Institute Genomics Platform"/>
            <consortium name="The Broad Institute Genome Sequencing Center for Infectious Disease"/>
            <person name="Wu L."/>
            <person name="Ma J."/>
        </authorList>
    </citation>
    <scope>NUCLEOTIDE SEQUENCE [LARGE SCALE GENOMIC DNA]</scope>
    <source>
        <strain evidence="11">CGMCC 4.7330</strain>
    </source>
</reference>
<dbReference type="InterPro" id="IPR014030">
    <property type="entry name" value="Ketoacyl_synth_N"/>
</dbReference>
<dbReference type="PROSITE" id="PS52019">
    <property type="entry name" value="PKS_MFAS_DH"/>
    <property type="match status" value="1"/>
</dbReference>
<dbReference type="Pfam" id="PF02801">
    <property type="entry name" value="Ketoacyl-synt_C"/>
    <property type="match status" value="1"/>
</dbReference>
<dbReference type="CDD" id="cd00833">
    <property type="entry name" value="PKS"/>
    <property type="match status" value="1"/>
</dbReference>
<dbReference type="Proteomes" id="UP001595696">
    <property type="component" value="Unassembled WGS sequence"/>
</dbReference>
<dbReference type="SUPFAM" id="SSF47336">
    <property type="entry name" value="ACP-like"/>
    <property type="match status" value="1"/>
</dbReference>
<dbReference type="InterPro" id="IPR009081">
    <property type="entry name" value="PP-bd_ACP"/>
</dbReference>
<dbReference type="PROSITE" id="PS00606">
    <property type="entry name" value="KS3_1"/>
    <property type="match status" value="1"/>
</dbReference>
<dbReference type="InterPro" id="IPR020841">
    <property type="entry name" value="PKS_Beta-ketoAc_synthase_dom"/>
</dbReference>
<keyword evidence="11" id="KW-1185">Reference proteome</keyword>
<feature type="compositionally biased region" description="Polar residues" evidence="6">
    <location>
        <begin position="495"/>
        <end position="505"/>
    </location>
</feature>
<dbReference type="InterPro" id="IPR020806">
    <property type="entry name" value="PKS_PP-bd"/>
</dbReference>
<feature type="domain" description="PKS/mFAS DH" evidence="9">
    <location>
        <begin position="892"/>
        <end position="1169"/>
    </location>
</feature>
<evidence type="ECO:0000256" key="3">
    <source>
        <dbReference type="ARBA" id="ARBA00022679"/>
    </source>
</evidence>
<gene>
    <name evidence="10" type="ORF">ACFO0B_17055</name>
</gene>
<evidence type="ECO:0000259" key="8">
    <source>
        <dbReference type="PROSITE" id="PS52004"/>
    </source>
</evidence>
<keyword evidence="1" id="KW-0596">Phosphopantetheine</keyword>
<dbReference type="SUPFAM" id="SSF52151">
    <property type="entry name" value="FabD/lysophospholipase-like"/>
    <property type="match status" value="1"/>
</dbReference>
<dbReference type="InterPro" id="IPR049551">
    <property type="entry name" value="PKS_DH_C"/>
</dbReference>
<evidence type="ECO:0000256" key="1">
    <source>
        <dbReference type="ARBA" id="ARBA00022450"/>
    </source>
</evidence>
<feature type="domain" description="Carrier" evidence="7">
    <location>
        <begin position="1660"/>
        <end position="1734"/>
    </location>
</feature>
<dbReference type="InterPro" id="IPR014031">
    <property type="entry name" value="Ketoacyl_synth_C"/>
</dbReference>
<dbReference type="InterPro" id="IPR016036">
    <property type="entry name" value="Malonyl_transacylase_ACP-bd"/>
</dbReference>